<dbReference type="Proteomes" id="UP000092967">
    <property type="component" value="Chromosome"/>
</dbReference>
<dbReference type="STRING" id="1790137.AXE80_03650"/>
<feature type="chain" id="PRO_5008532415" evidence="1">
    <location>
        <begin position="19"/>
        <end position="168"/>
    </location>
</feature>
<reference evidence="2 3" key="1">
    <citation type="submission" date="2016-02" db="EMBL/GenBank/DDBJ databases">
        <authorList>
            <person name="Wen L."/>
            <person name="He K."/>
            <person name="Yang H."/>
        </authorList>
    </citation>
    <scope>NUCLEOTIDE SEQUENCE [LARGE SCALE GENOMIC DNA]</scope>
    <source>
        <strain evidence="2 3">CZ1127</strain>
    </source>
</reference>
<sequence length="168" mass="19984">MRTTILYILLFIGLSSFAHNPKHCSIIIEQEGNSWQGQMNFSTTGLIDLIREATEHKNFKIDNTQHSYNIIKNYLEKSLRILVNSEVNLELHNFRIYPNQHATEINFDILNTPVRAELWQINIDFRNHHHIDKSLIFIINSHKNFFLLKHEKQILLRNKDHIMQKLKT</sequence>
<proteinExistence type="predicted"/>
<gene>
    <name evidence="2" type="ORF">AXE80_03650</name>
</gene>
<keyword evidence="3" id="KW-1185">Reference proteome</keyword>
<evidence type="ECO:0000256" key="1">
    <source>
        <dbReference type="SAM" id="SignalP"/>
    </source>
</evidence>
<keyword evidence="1" id="KW-0732">Signal</keyword>
<dbReference type="KEGG" id="wfu:AXE80_03650"/>
<evidence type="ECO:0000313" key="3">
    <source>
        <dbReference type="Proteomes" id="UP000092967"/>
    </source>
</evidence>
<dbReference type="AlphaFoldDB" id="A0A1B1Y3V6"/>
<name>A0A1B1Y3V6_9FLAO</name>
<dbReference type="RefSeq" id="WP_068824538.1">
    <property type="nucleotide sequence ID" value="NZ_CP014224.1"/>
</dbReference>
<dbReference type="EMBL" id="CP014224">
    <property type="protein sequence ID" value="ANW95428.1"/>
    <property type="molecule type" value="Genomic_DNA"/>
</dbReference>
<feature type="signal peptide" evidence="1">
    <location>
        <begin position="1"/>
        <end position="18"/>
    </location>
</feature>
<evidence type="ECO:0000313" key="2">
    <source>
        <dbReference type="EMBL" id="ANW95428.1"/>
    </source>
</evidence>
<protein>
    <submittedName>
        <fullName evidence="2">Uncharacterized protein</fullName>
    </submittedName>
</protein>
<organism evidence="2 3">
    <name type="scientific">Wenyingzhuangia fucanilytica</name>
    <dbReference type="NCBI Taxonomy" id="1790137"/>
    <lineage>
        <taxon>Bacteria</taxon>
        <taxon>Pseudomonadati</taxon>
        <taxon>Bacteroidota</taxon>
        <taxon>Flavobacteriia</taxon>
        <taxon>Flavobacteriales</taxon>
        <taxon>Flavobacteriaceae</taxon>
        <taxon>Wenyingzhuangia</taxon>
    </lineage>
</organism>
<accession>A0A1B1Y3V6</accession>